<dbReference type="Pfam" id="PF18845">
    <property type="entry name" value="baeRF_family3"/>
    <property type="match status" value="1"/>
</dbReference>
<dbReference type="Proteomes" id="UP000316855">
    <property type="component" value="Chromosome"/>
</dbReference>
<keyword evidence="2" id="KW-1185">Reference proteome</keyword>
<accession>A0A517VAG0</accession>
<protein>
    <submittedName>
        <fullName evidence="1">Uncharacterized protein</fullName>
    </submittedName>
</protein>
<sequence>MKTLTHDELKSLTEWEKGPCVSIYLPRHQAVSELGKDSIELRNRLDEAETSLQQMGLGTAEATQFLKSARMLQNDPSFWKQGAAQGLCLLIAPEMFQQYDLPYQCPPMLSVAETFYLSPLFYKAYEDDRFDLLAICPNSVRMIRHQNGDFTEVELPENIPAHLDDFAGGIELEESLQYHTTSSGSQGGEIAGVQHGHGVTKEQHEKVLTDYYQFLARQLDQYLEDNGPPLVLVCAEKQQSLFRKHFHGSQLLPDGVTTSPDQLSARELVDLALPVAESCFQTSLHKAQEKFQKHMGTSRISHQLEEILQAAAQGRVETLFTPIGSELYGHLPQDGELLQTHAQQESDDIALLNWAIRNTYRHGGTPYVIQPDDMPDQHSVLASFRW</sequence>
<dbReference type="EMBL" id="CP036343">
    <property type="protein sequence ID" value="QDT89985.1"/>
    <property type="molecule type" value="Genomic_DNA"/>
</dbReference>
<reference evidence="1 2" key="1">
    <citation type="submission" date="2019-02" db="EMBL/GenBank/DDBJ databases">
        <title>Deep-cultivation of Planctomycetes and their phenomic and genomic characterization uncovers novel biology.</title>
        <authorList>
            <person name="Wiegand S."/>
            <person name="Jogler M."/>
            <person name="Boedeker C."/>
            <person name="Pinto D."/>
            <person name="Vollmers J."/>
            <person name="Rivas-Marin E."/>
            <person name="Kohn T."/>
            <person name="Peeters S.H."/>
            <person name="Heuer A."/>
            <person name="Rast P."/>
            <person name="Oberbeckmann S."/>
            <person name="Bunk B."/>
            <person name="Jeske O."/>
            <person name="Meyerdierks A."/>
            <person name="Storesund J.E."/>
            <person name="Kallscheuer N."/>
            <person name="Luecker S."/>
            <person name="Lage O.M."/>
            <person name="Pohl T."/>
            <person name="Merkel B.J."/>
            <person name="Hornburger P."/>
            <person name="Mueller R.-W."/>
            <person name="Bruemmer F."/>
            <person name="Labrenz M."/>
            <person name="Spormann A.M."/>
            <person name="Op den Camp H."/>
            <person name="Overmann J."/>
            <person name="Amann R."/>
            <person name="Jetten M.S.M."/>
            <person name="Mascher T."/>
            <person name="Medema M.H."/>
            <person name="Devos D.P."/>
            <person name="Kaster A.-K."/>
            <person name="Ovreas L."/>
            <person name="Rohde M."/>
            <person name="Galperin M.Y."/>
            <person name="Jogler C."/>
        </authorList>
    </citation>
    <scope>NUCLEOTIDE SEQUENCE [LARGE SCALE GENOMIC DNA]</scope>
    <source>
        <strain evidence="1 2">Pan161</strain>
    </source>
</reference>
<dbReference type="RefSeq" id="WP_145225627.1">
    <property type="nucleotide sequence ID" value="NZ_CP036343.1"/>
</dbReference>
<name>A0A517VAG0_9PLAN</name>
<organism evidence="1 2">
    <name type="scientific">Gimesia algae</name>
    <dbReference type="NCBI Taxonomy" id="2527971"/>
    <lineage>
        <taxon>Bacteria</taxon>
        <taxon>Pseudomonadati</taxon>
        <taxon>Planctomycetota</taxon>
        <taxon>Planctomycetia</taxon>
        <taxon>Planctomycetales</taxon>
        <taxon>Planctomycetaceae</taxon>
        <taxon>Gimesia</taxon>
    </lineage>
</organism>
<evidence type="ECO:0000313" key="1">
    <source>
        <dbReference type="EMBL" id="QDT89985.1"/>
    </source>
</evidence>
<dbReference type="InterPro" id="IPR041289">
    <property type="entry name" value="Bact_RF_family3"/>
</dbReference>
<dbReference type="OrthoDB" id="4393931at2"/>
<proteinExistence type="predicted"/>
<dbReference type="AlphaFoldDB" id="A0A517VAG0"/>
<dbReference type="KEGG" id="gax:Pan161_16180"/>
<gene>
    <name evidence="1" type="ORF">Pan161_16180</name>
</gene>
<evidence type="ECO:0000313" key="2">
    <source>
        <dbReference type="Proteomes" id="UP000316855"/>
    </source>
</evidence>